<organism evidence="1 2">
    <name type="scientific">Cryobacterium lyxosi</name>
    <dbReference type="NCBI Taxonomy" id="1259228"/>
    <lineage>
        <taxon>Bacteria</taxon>
        <taxon>Bacillati</taxon>
        <taxon>Actinomycetota</taxon>
        <taxon>Actinomycetes</taxon>
        <taxon>Micrococcales</taxon>
        <taxon>Microbacteriaceae</taxon>
        <taxon>Cryobacterium</taxon>
    </lineage>
</organism>
<reference evidence="1 2" key="1">
    <citation type="submission" date="2019-03" db="EMBL/GenBank/DDBJ databases">
        <title>Genomics of glacier-inhabiting Cryobacterium strains.</title>
        <authorList>
            <person name="Liu Q."/>
            <person name="Xin Y.-H."/>
        </authorList>
    </citation>
    <scope>NUCLEOTIDE SEQUENCE [LARGE SCALE GENOMIC DNA]</scope>
    <source>
        <strain evidence="1 2">TMT1-1</strain>
    </source>
</reference>
<dbReference type="EMBL" id="SOGT01000002">
    <property type="protein sequence ID" value="TFD28659.1"/>
    <property type="molecule type" value="Genomic_DNA"/>
</dbReference>
<dbReference type="OrthoDB" id="5107273at2"/>
<evidence type="ECO:0000313" key="2">
    <source>
        <dbReference type="Proteomes" id="UP000298424"/>
    </source>
</evidence>
<comment type="caution">
    <text evidence="1">The sequence shown here is derived from an EMBL/GenBank/DDBJ whole genome shotgun (WGS) entry which is preliminary data.</text>
</comment>
<dbReference type="RefSeq" id="WP_134571388.1">
    <property type="nucleotide sequence ID" value="NZ_SOGT01000002.1"/>
</dbReference>
<keyword evidence="2" id="KW-1185">Reference proteome</keyword>
<sequence>MSEAMLARDLVPPQYRALPMLRLFLPFFDANGRAQRWSSFLVNGTELTGSISWFEVWDRYADELGASASPPEPSRGHVDPLTAQAVNEALHQLGPTTVLHCLRWAGYAPYTSSGLLTRRLKEDYDPFDLSVGKFIQSSRDDRVPEFAQDDAGRFAWGTFLYPDSVIIAADVDVYRHLVNDVRLDTVSIVHARDILPVSSGD</sequence>
<dbReference type="AlphaFoldDB" id="A0A4R8ZJ60"/>
<gene>
    <name evidence="1" type="ORF">E3T27_01845</name>
</gene>
<proteinExistence type="predicted"/>
<evidence type="ECO:0000313" key="1">
    <source>
        <dbReference type="EMBL" id="TFD28659.1"/>
    </source>
</evidence>
<protein>
    <submittedName>
        <fullName evidence="1">Uncharacterized protein</fullName>
    </submittedName>
</protein>
<dbReference type="Proteomes" id="UP000298424">
    <property type="component" value="Unassembled WGS sequence"/>
</dbReference>
<accession>A0A4R8ZJ60</accession>
<name>A0A4R8ZJ60_9MICO</name>